<name>A0A843VWU9_COLES</name>
<dbReference type="AlphaFoldDB" id="A0A843VWU9"/>
<feature type="non-terminal residue" evidence="1">
    <location>
        <position position="1"/>
    </location>
</feature>
<dbReference type="Proteomes" id="UP000652761">
    <property type="component" value="Unassembled WGS sequence"/>
</dbReference>
<evidence type="ECO:0000313" key="1">
    <source>
        <dbReference type="EMBL" id="MQL95629.1"/>
    </source>
</evidence>
<accession>A0A843VWU9</accession>
<evidence type="ECO:0000313" key="2">
    <source>
        <dbReference type="Proteomes" id="UP000652761"/>
    </source>
</evidence>
<sequence length="58" mass="6162">LQPSQPNDINNVAQEESAEVGEVQDLAVPGPAAPPARHVSARPHGPTLCHAYLSKPWL</sequence>
<protein>
    <submittedName>
        <fullName evidence="1">Uncharacterized protein</fullName>
    </submittedName>
</protein>
<reference evidence="1" key="1">
    <citation type="submission" date="2017-07" db="EMBL/GenBank/DDBJ databases">
        <title>Taro Niue Genome Assembly and Annotation.</title>
        <authorList>
            <person name="Atibalentja N."/>
            <person name="Keating K."/>
            <person name="Fields C.J."/>
        </authorList>
    </citation>
    <scope>NUCLEOTIDE SEQUENCE</scope>
    <source>
        <strain evidence="1">Niue_2</strain>
        <tissue evidence="1">Leaf</tissue>
    </source>
</reference>
<comment type="caution">
    <text evidence="1">The sequence shown here is derived from an EMBL/GenBank/DDBJ whole genome shotgun (WGS) entry which is preliminary data.</text>
</comment>
<organism evidence="1 2">
    <name type="scientific">Colocasia esculenta</name>
    <name type="common">Wild taro</name>
    <name type="synonym">Arum esculentum</name>
    <dbReference type="NCBI Taxonomy" id="4460"/>
    <lineage>
        <taxon>Eukaryota</taxon>
        <taxon>Viridiplantae</taxon>
        <taxon>Streptophyta</taxon>
        <taxon>Embryophyta</taxon>
        <taxon>Tracheophyta</taxon>
        <taxon>Spermatophyta</taxon>
        <taxon>Magnoliopsida</taxon>
        <taxon>Liliopsida</taxon>
        <taxon>Araceae</taxon>
        <taxon>Aroideae</taxon>
        <taxon>Colocasieae</taxon>
        <taxon>Colocasia</taxon>
    </lineage>
</organism>
<dbReference type="EMBL" id="NMUH01001814">
    <property type="protein sequence ID" value="MQL95629.1"/>
    <property type="molecule type" value="Genomic_DNA"/>
</dbReference>
<gene>
    <name evidence="1" type="ORF">Taro_028299</name>
</gene>
<proteinExistence type="predicted"/>
<keyword evidence="2" id="KW-1185">Reference proteome</keyword>